<organism evidence="5 6">
    <name type="scientific">Candidatus Lambdaproteobacteria bacterium RIFOXYD2_FULL_50_16</name>
    <dbReference type="NCBI Taxonomy" id="1817772"/>
    <lineage>
        <taxon>Bacteria</taxon>
        <taxon>Pseudomonadati</taxon>
        <taxon>Pseudomonadota</taxon>
        <taxon>Candidatus Lambdaproteobacteria</taxon>
    </lineage>
</organism>
<dbReference type="InterPro" id="IPR003593">
    <property type="entry name" value="AAA+_ATPase"/>
</dbReference>
<evidence type="ECO:0000313" key="5">
    <source>
        <dbReference type="EMBL" id="OGG94958.1"/>
    </source>
</evidence>
<dbReference type="CDD" id="cd01129">
    <property type="entry name" value="PulE-GspE-like"/>
    <property type="match status" value="1"/>
</dbReference>
<dbReference type="GO" id="GO:0005886">
    <property type="term" value="C:plasma membrane"/>
    <property type="evidence" value="ECO:0007669"/>
    <property type="project" value="TreeGrafter"/>
</dbReference>
<dbReference type="InterPro" id="IPR037257">
    <property type="entry name" value="T2SS_E_N_sf"/>
</dbReference>
<comment type="similarity">
    <text evidence="1">Belongs to the GSP E family.</text>
</comment>
<dbReference type="Proteomes" id="UP000178449">
    <property type="component" value="Unassembled WGS sequence"/>
</dbReference>
<dbReference type="PROSITE" id="PS00662">
    <property type="entry name" value="T2SP_E"/>
    <property type="match status" value="1"/>
</dbReference>
<dbReference type="STRING" id="1817772.A2527_06355"/>
<dbReference type="AlphaFoldDB" id="A0A1F6GA33"/>
<dbReference type="InterPro" id="IPR007831">
    <property type="entry name" value="T2SS_GspE_N"/>
</dbReference>
<dbReference type="Gene3D" id="3.30.450.90">
    <property type="match status" value="1"/>
</dbReference>
<evidence type="ECO:0000256" key="3">
    <source>
        <dbReference type="ARBA" id="ARBA00022840"/>
    </source>
</evidence>
<sequence length="581" mass="63366">MNQTSSEVGAQVLAKLIARAAPQNEAAIVALINEFKGPALREALAKSRLIDPAQYGPALAVYLGLEWLPHLPDPGLALRDQFFELVGIRFAKARACFPLHLEDQELRLAVVEPWPRAPYLEVARALGAERLDLVLTSPEELAATINRSFDTNQSSAEEAAEVLEGDQDTDYLAHWSSEETEDLLDAQNEEPIKRLMNSILFQAVKDNSSDIHIDPGFGETQVRYRVDGVLRPVTKVKKRGHIPLVNRVKVMAGLDISSKSKPQDGRTMILLAGKKIDIRVSIIPTIHGEQAVLRLLNQAKGIGSLAGLGFNPALANRMRALMTQPHGIVLVTGPTGSGKTTTLYAALAEIDSKKKNIVTIEDPVEYQIGDYGQMQVNEKTGLTFAKGLRAMLRQDPDVIMVGEMRDAETAQIAIQASLTGHLVLSTLHTNDAPSSVVRLIDMGIEPFLVSSTLTAAVAQRLVRLICPHCKEEHPLDKEELQQAGFLPQWLQGYVGHLWRGRGCEICLQSGYQGRSGVYELLMVTDPLRKAIAKGADASVIRQIAIEGGMLELSQDCAEKALAGLTSLEEFLRISASGKLNA</sequence>
<evidence type="ECO:0000256" key="1">
    <source>
        <dbReference type="ARBA" id="ARBA00006611"/>
    </source>
</evidence>
<evidence type="ECO:0000259" key="4">
    <source>
        <dbReference type="PROSITE" id="PS00662"/>
    </source>
</evidence>
<reference evidence="5 6" key="1">
    <citation type="journal article" date="2016" name="Nat. Commun.">
        <title>Thousands of microbial genomes shed light on interconnected biogeochemical processes in an aquifer system.</title>
        <authorList>
            <person name="Anantharaman K."/>
            <person name="Brown C.T."/>
            <person name="Hug L.A."/>
            <person name="Sharon I."/>
            <person name="Castelle C.J."/>
            <person name="Probst A.J."/>
            <person name="Thomas B.C."/>
            <person name="Singh A."/>
            <person name="Wilkins M.J."/>
            <person name="Karaoz U."/>
            <person name="Brodie E.L."/>
            <person name="Williams K.H."/>
            <person name="Hubbard S.S."/>
            <person name="Banfield J.F."/>
        </authorList>
    </citation>
    <scope>NUCLEOTIDE SEQUENCE [LARGE SCALE GENOMIC DNA]</scope>
</reference>
<dbReference type="InterPro" id="IPR027417">
    <property type="entry name" value="P-loop_NTPase"/>
</dbReference>
<dbReference type="GO" id="GO:0005524">
    <property type="term" value="F:ATP binding"/>
    <property type="evidence" value="ECO:0007669"/>
    <property type="project" value="UniProtKB-KW"/>
</dbReference>
<dbReference type="Pfam" id="PF05157">
    <property type="entry name" value="MshEN"/>
    <property type="match status" value="1"/>
</dbReference>
<comment type="caution">
    <text evidence="5">The sequence shown here is derived from an EMBL/GenBank/DDBJ whole genome shotgun (WGS) entry which is preliminary data.</text>
</comment>
<dbReference type="Gene3D" id="3.40.50.300">
    <property type="entry name" value="P-loop containing nucleotide triphosphate hydrolases"/>
    <property type="match status" value="1"/>
</dbReference>
<dbReference type="Gene3D" id="3.30.300.160">
    <property type="entry name" value="Type II secretion system, protein E, N-terminal domain"/>
    <property type="match status" value="1"/>
</dbReference>
<keyword evidence="2" id="KW-0547">Nucleotide-binding</keyword>
<dbReference type="SMART" id="SM00382">
    <property type="entry name" value="AAA"/>
    <property type="match status" value="1"/>
</dbReference>
<dbReference type="Pfam" id="PF00437">
    <property type="entry name" value="T2SSE"/>
    <property type="match status" value="1"/>
</dbReference>
<protein>
    <recommendedName>
        <fullName evidence="4">Bacterial type II secretion system protein E domain-containing protein</fullName>
    </recommendedName>
</protein>
<gene>
    <name evidence="5" type="ORF">A2527_06355</name>
</gene>
<dbReference type="EMBL" id="MFNE01000030">
    <property type="protein sequence ID" value="OGG94958.1"/>
    <property type="molecule type" value="Genomic_DNA"/>
</dbReference>
<dbReference type="FunFam" id="3.40.50.300:FF:000398">
    <property type="entry name" value="Type IV pilus assembly ATPase PilB"/>
    <property type="match status" value="1"/>
</dbReference>
<name>A0A1F6GA33_9PROT</name>
<keyword evidence="3" id="KW-0067">ATP-binding</keyword>
<dbReference type="PANTHER" id="PTHR30258:SF2">
    <property type="entry name" value="COMG OPERON PROTEIN 1"/>
    <property type="match status" value="1"/>
</dbReference>
<evidence type="ECO:0000256" key="2">
    <source>
        <dbReference type="ARBA" id="ARBA00022741"/>
    </source>
</evidence>
<dbReference type="SUPFAM" id="SSF160246">
    <property type="entry name" value="EspE N-terminal domain-like"/>
    <property type="match status" value="1"/>
</dbReference>
<proteinExistence type="inferred from homology"/>
<accession>A0A1F6GA33</accession>
<dbReference type="PANTHER" id="PTHR30258">
    <property type="entry name" value="TYPE II SECRETION SYSTEM PROTEIN GSPE-RELATED"/>
    <property type="match status" value="1"/>
</dbReference>
<dbReference type="GO" id="GO:0016887">
    <property type="term" value="F:ATP hydrolysis activity"/>
    <property type="evidence" value="ECO:0007669"/>
    <property type="project" value="TreeGrafter"/>
</dbReference>
<dbReference type="SUPFAM" id="SSF52540">
    <property type="entry name" value="P-loop containing nucleoside triphosphate hydrolases"/>
    <property type="match status" value="1"/>
</dbReference>
<dbReference type="InterPro" id="IPR001482">
    <property type="entry name" value="T2SS/T4SS_dom"/>
</dbReference>
<feature type="domain" description="Bacterial type II secretion system protein E" evidence="4">
    <location>
        <begin position="392"/>
        <end position="406"/>
    </location>
</feature>
<evidence type="ECO:0000313" key="6">
    <source>
        <dbReference type="Proteomes" id="UP000178449"/>
    </source>
</evidence>